<gene>
    <name evidence="2" type="ORF">DFR28_101517</name>
</gene>
<dbReference type="Gene3D" id="2.160.20.10">
    <property type="entry name" value="Single-stranded right-handed beta-helix, Pectin lyase-like"/>
    <property type="match status" value="1"/>
</dbReference>
<dbReference type="InterPro" id="IPR059226">
    <property type="entry name" value="Choice_anch_Q_dom"/>
</dbReference>
<dbReference type="AlphaFoldDB" id="A0A395JS20"/>
<dbReference type="OrthoDB" id="6828855at2"/>
<dbReference type="PANTHER" id="PTHR11319">
    <property type="entry name" value="G PROTEIN-COUPLED RECEPTOR-RELATED"/>
    <property type="match status" value="1"/>
</dbReference>
<comment type="caution">
    <text evidence="2">The sequence shown here is derived from an EMBL/GenBank/DDBJ whole genome shotgun (WGS) entry which is preliminary data.</text>
</comment>
<dbReference type="PANTHER" id="PTHR11319:SF35">
    <property type="entry name" value="OUTER MEMBRANE PROTEIN PMPC-RELATED"/>
    <property type="match status" value="1"/>
</dbReference>
<keyword evidence="1" id="KW-0732">Signal</keyword>
<dbReference type="NCBIfam" id="NF041518">
    <property type="entry name" value="choice_anch_Q"/>
    <property type="match status" value="1"/>
</dbReference>
<evidence type="ECO:0000313" key="2">
    <source>
        <dbReference type="EMBL" id="RBP53132.1"/>
    </source>
</evidence>
<dbReference type="RefSeq" id="WP_113952730.1">
    <property type="nucleotide sequence ID" value="NZ_QNRT01000001.1"/>
</dbReference>
<sequence>MHHSSSPVINADADFRLIPSKLSRAVTAAIIGLGVGLASSGAHAALVTVNDNTDAGTGATCTLRQAIKTIKDGGNGGSSCSISSGGTNETINFDSGGTITLSAGELLLESDVTIDATSVGGITIDGGESSRVLSVGASTSASLSHVTITGGSAADYGGGIMLEPYSALTLSDSTISVNAAPSGAGIALGEGAELTVQDSDISGNTADVEGGGIYLLYYGSSIGGANASVSIAGSTIHNNEASSGFGGGLGTFATNVILDVSNSTITNNNAATYGGGIYLGGTNNQVNITGGEISNNMASVSGGGIGAYGQGLFLSISGTLIDSNVAQDYGGGLSLLGLDLVEGPSATLSSSILSNNTATGQTLTSTGAGLYASFVTLNVSTSTFDKNVASGFGGGLYLFGSDLTLDTSTVSNNSAGVDGAGLYGYNSSLALSTSTFVSNSAAQYGGGILSVDGNLTLSNSTLSGNTAAVSGGGVHSYTAGALIQHTTFSGNHASSAGAGLFGYDQTVTLRNSIVANSASGGDCFGAVNVDTASIIEDASCAASRSGDPSLLALANNGGATQTHALNNTSIARNTGDNANCLAQDQRGELRSDGRCDVGAYEEPTEEDGFIVIPLGNGTKAVVVPL</sequence>
<organism evidence="2 3">
    <name type="scientific">Arenicella xantha</name>
    <dbReference type="NCBI Taxonomy" id="644221"/>
    <lineage>
        <taxon>Bacteria</taxon>
        <taxon>Pseudomonadati</taxon>
        <taxon>Pseudomonadota</taxon>
        <taxon>Gammaproteobacteria</taxon>
        <taxon>Arenicellales</taxon>
        <taxon>Arenicellaceae</taxon>
        <taxon>Arenicella</taxon>
    </lineage>
</organism>
<dbReference type="InParanoid" id="A0A395JS20"/>
<evidence type="ECO:0008006" key="4">
    <source>
        <dbReference type="Google" id="ProtNLM"/>
    </source>
</evidence>
<reference evidence="2 3" key="1">
    <citation type="submission" date="2018-06" db="EMBL/GenBank/DDBJ databases">
        <title>Genomic Encyclopedia of Type Strains, Phase IV (KMG-IV): sequencing the most valuable type-strain genomes for metagenomic binning, comparative biology and taxonomic classification.</title>
        <authorList>
            <person name="Goeker M."/>
        </authorList>
    </citation>
    <scope>NUCLEOTIDE SEQUENCE [LARGE SCALE GENOMIC DNA]</scope>
    <source>
        <strain evidence="2 3">DSM 24032</strain>
    </source>
</reference>
<dbReference type="SUPFAM" id="SSF51126">
    <property type="entry name" value="Pectin lyase-like"/>
    <property type="match status" value="2"/>
</dbReference>
<feature type="chain" id="PRO_5017435952" description="CSLREA domain-containing protein" evidence="1">
    <location>
        <begin position="45"/>
        <end position="625"/>
    </location>
</feature>
<evidence type="ECO:0000313" key="3">
    <source>
        <dbReference type="Proteomes" id="UP000253083"/>
    </source>
</evidence>
<dbReference type="InterPro" id="IPR012334">
    <property type="entry name" value="Pectin_lyas_fold"/>
</dbReference>
<dbReference type="EMBL" id="QNRT01000001">
    <property type="protein sequence ID" value="RBP53132.1"/>
    <property type="molecule type" value="Genomic_DNA"/>
</dbReference>
<proteinExistence type="predicted"/>
<name>A0A395JS20_9GAMM</name>
<protein>
    <recommendedName>
        <fullName evidence="4">CSLREA domain-containing protein</fullName>
    </recommendedName>
</protein>
<dbReference type="SMART" id="SM00710">
    <property type="entry name" value="PbH1"/>
    <property type="match status" value="10"/>
</dbReference>
<evidence type="ECO:0000256" key="1">
    <source>
        <dbReference type="SAM" id="SignalP"/>
    </source>
</evidence>
<dbReference type="InterPro" id="IPR006626">
    <property type="entry name" value="PbH1"/>
</dbReference>
<keyword evidence="3" id="KW-1185">Reference proteome</keyword>
<accession>A0A395JS20</accession>
<dbReference type="InterPro" id="IPR011050">
    <property type="entry name" value="Pectin_lyase_fold/virulence"/>
</dbReference>
<dbReference type="Proteomes" id="UP000253083">
    <property type="component" value="Unassembled WGS sequence"/>
</dbReference>
<feature type="signal peptide" evidence="1">
    <location>
        <begin position="1"/>
        <end position="44"/>
    </location>
</feature>